<dbReference type="InterPro" id="IPR011009">
    <property type="entry name" value="Kinase-like_dom_sf"/>
</dbReference>
<dbReference type="Proteomes" id="UP001141806">
    <property type="component" value="Unassembled WGS sequence"/>
</dbReference>
<evidence type="ECO:0000256" key="1">
    <source>
        <dbReference type="ARBA" id="ARBA00004479"/>
    </source>
</evidence>
<protein>
    <recommendedName>
        <fullName evidence="15">Protein kinase domain-containing protein</fullName>
    </recommendedName>
</protein>
<feature type="transmembrane region" description="Helical" evidence="14">
    <location>
        <begin position="12"/>
        <end position="30"/>
    </location>
</feature>
<dbReference type="PANTHER" id="PTHR27009">
    <property type="entry name" value="RUST RESISTANCE KINASE LR10-RELATED"/>
    <property type="match status" value="1"/>
</dbReference>
<dbReference type="FunFam" id="3.30.200.20:FF:000178">
    <property type="entry name" value="serine/threonine-protein kinase PBS1-like"/>
    <property type="match status" value="1"/>
</dbReference>
<dbReference type="PROSITE" id="PS00107">
    <property type="entry name" value="PROTEIN_KINASE_ATP"/>
    <property type="match status" value="1"/>
</dbReference>
<feature type="region of interest" description="Disordered" evidence="13">
    <location>
        <begin position="615"/>
        <end position="635"/>
    </location>
</feature>
<keyword evidence="17" id="KW-1185">Reference proteome</keyword>
<evidence type="ECO:0000313" key="16">
    <source>
        <dbReference type="EMBL" id="KAJ4952526.1"/>
    </source>
</evidence>
<name>A0A9Q0GSZ9_9MAGN</name>
<dbReference type="GO" id="GO:0004674">
    <property type="term" value="F:protein serine/threonine kinase activity"/>
    <property type="evidence" value="ECO:0007669"/>
    <property type="project" value="UniProtKB-KW"/>
</dbReference>
<keyword evidence="5" id="KW-0732">Signal</keyword>
<dbReference type="GO" id="GO:0005524">
    <property type="term" value="F:ATP binding"/>
    <property type="evidence" value="ECO:0007669"/>
    <property type="project" value="UniProtKB-UniRule"/>
</dbReference>
<dbReference type="Pfam" id="PF00069">
    <property type="entry name" value="Pkinase"/>
    <property type="match status" value="1"/>
</dbReference>
<evidence type="ECO:0000256" key="3">
    <source>
        <dbReference type="ARBA" id="ARBA00022679"/>
    </source>
</evidence>
<keyword evidence="8 12" id="KW-0067">ATP-binding</keyword>
<keyword evidence="3" id="KW-0808">Transferase</keyword>
<gene>
    <name evidence="16" type="ORF">NE237_029358</name>
</gene>
<organism evidence="16 17">
    <name type="scientific">Protea cynaroides</name>
    <dbReference type="NCBI Taxonomy" id="273540"/>
    <lineage>
        <taxon>Eukaryota</taxon>
        <taxon>Viridiplantae</taxon>
        <taxon>Streptophyta</taxon>
        <taxon>Embryophyta</taxon>
        <taxon>Tracheophyta</taxon>
        <taxon>Spermatophyta</taxon>
        <taxon>Magnoliopsida</taxon>
        <taxon>Proteales</taxon>
        <taxon>Proteaceae</taxon>
        <taxon>Protea</taxon>
    </lineage>
</organism>
<accession>A0A9Q0GSZ9</accession>
<keyword evidence="6 12" id="KW-0547">Nucleotide-binding</keyword>
<dbReference type="InterPro" id="IPR000719">
    <property type="entry name" value="Prot_kinase_dom"/>
</dbReference>
<evidence type="ECO:0000256" key="12">
    <source>
        <dbReference type="PROSITE-ProRule" id="PRU10141"/>
    </source>
</evidence>
<evidence type="ECO:0000256" key="11">
    <source>
        <dbReference type="ARBA" id="ARBA00023180"/>
    </source>
</evidence>
<dbReference type="GO" id="GO:0016020">
    <property type="term" value="C:membrane"/>
    <property type="evidence" value="ECO:0007669"/>
    <property type="project" value="UniProtKB-SubCell"/>
</dbReference>
<comment type="subcellular location">
    <subcellularLocation>
        <location evidence="1">Membrane</location>
        <topology evidence="1">Single-pass type I membrane protein</topology>
    </subcellularLocation>
</comment>
<dbReference type="PROSITE" id="PS00108">
    <property type="entry name" value="PROTEIN_KINASE_ST"/>
    <property type="match status" value="1"/>
</dbReference>
<comment type="caution">
    <text evidence="16">The sequence shown here is derived from an EMBL/GenBank/DDBJ whole genome shotgun (WGS) entry which is preliminary data.</text>
</comment>
<keyword evidence="2" id="KW-0723">Serine/threonine-protein kinase</keyword>
<evidence type="ECO:0000256" key="14">
    <source>
        <dbReference type="SAM" id="Phobius"/>
    </source>
</evidence>
<keyword evidence="10 14" id="KW-0472">Membrane</keyword>
<dbReference type="SUPFAM" id="SSF56112">
    <property type="entry name" value="Protein kinase-like (PK-like)"/>
    <property type="match status" value="1"/>
</dbReference>
<dbReference type="EMBL" id="JAMYWD010000012">
    <property type="protein sequence ID" value="KAJ4952526.1"/>
    <property type="molecule type" value="Genomic_DNA"/>
</dbReference>
<feature type="domain" description="Protein kinase" evidence="15">
    <location>
        <begin position="336"/>
        <end position="614"/>
    </location>
</feature>
<sequence length="686" mass="77775">MTGVVSVPCLRPFASSFVGALIFFFCFINFQSAHVAAQRGGCNSSASCGDILNIQYPFHLKNDPNNCAKFPAYQLNCKNNRVVLNLPFEKYNSSSDSYSWFSVEYYVDEILYQKKLIRIVDPGLQKGNCSSFPRFSFLSDGYLDLVYQFESCGHEITFVRCSSPVKNNTAYISTSPCLNGSSSQPFSYVLVDMPVSGLRTICSRARSLPSQAKGILNHTYPEIHRALLSGFYLSWEYPYDEQEECPQPFRSSHCFLKLLAAVFSQILVVFIEVMKIVGYIMIGRTSFGILFLSAVLIYKLRRKHLSMDDRIEEFLTNYRNHMPMRYSYWEIWMMTRYFKEKLGQGGFGSVYKGVLPNGHLVAVKLLSKTKGNGQDFINEVATIGRIHHVNVVPLIGFCAVGSKRALLYDFMPNGSLDKYIFAQDSKSSILSWDKLYEIAIGIARGIEYLHRGCDMRILHFDIKPHNILLDENFTPKVSDFGLAKFYPTDESIVSVTAVRGTVGYMAPELFYRKIGGVSYKSDVYSYGMLLMEIAGRRKNVNPFVDNSSQIYFPTWIYDRLDQEGDLDLGTETEDEKDIVKKLIIVALWCIQMRPNDRPSMSKVIEMLEGSVELLQMPPKPSLTSPPRDPDEGHETISDSAHLTVACLMETGKHLQGFCLFCKTLTSSLHRESATSTRFMETGKHLQ</sequence>
<dbReference type="InterPro" id="IPR025287">
    <property type="entry name" value="WAK_GUB"/>
</dbReference>
<feature type="transmembrane region" description="Helical" evidence="14">
    <location>
        <begin position="277"/>
        <end position="298"/>
    </location>
</feature>
<dbReference type="InterPro" id="IPR017441">
    <property type="entry name" value="Protein_kinase_ATP_BS"/>
</dbReference>
<evidence type="ECO:0000256" key="4">
    <source>
        <dbReference type="ARBA" id="ARBA00022692"/>
    </source>
</evidence>
<dbReference type="Pfam" id="PF13947">
    <property type="entry name" value="GUB_WAK_bind"/>
    <property type="match status" value="1"/>
</dbReference>
<keyword evidence="9 14" id="KW-1133">Transmembrane helix</keyword>
<evidence type="ECO:0000256" key="8">
    <source>
        <dbReference type="ARBA" id="ARBA00022840"/>
    </source>
</evidence>
<evidence type="ECO:0000256" key="10">
    <source>
        <dbReference type="ARBA" id="ARBA00023136"/>
    </source>
</evidence>
<reference evidence="16" key="1">
    <citation type="journal article" date="2023" name="Plant J.">
        <title>The genome of the king protea, Protea cynaroides.</title>
        <authorList>
            <person name="Chang J."/>
            <person name="Duong T.A."/>
            <person name="Schoeman C."/>
            <person name="Ma X."/>
            <person name="Roodt D."/>
            <person name="Barker N."/>
            <person name="Li Z."/>
            <person name="Van de Peer Y."/>
            <person name="Mizrachi E."/>
        </authorList>
    </citation>
    <scope>NUCLEOTIDE SEQUENCE</scope>
    <source>
        <tissue evidence="16">Young leaves</tissue>
    </source>
</reference>
<feature type="binding site" evidence="12">
    <location>
        <position position="364"/>
    </location>
    <ligand>
        <name>ATP</name>
        <dbReference type="ChEBI" id="CHEBI:30616"/>
    </ligand>
</feature>
<keyword evidence="7" id="KW-0418">Kinase</keyword>
<dbReference type="CDD" id="cd14066">
    <property type="entry name" value="STKc_IRAK"/>
    <property type="match status" value="1"/>
</dbReference>
<dbReference type="Gene3D" id="3.30.200.20">
    <property type="entry name" value="Phosphorylase Kinase, domain 1"/>
    <property type="match status" value="1"/>
</dbReference>
<dbReference type="PROSITE" id="PS50011">
    <property type="entry name" value="PROTEIN_KINASE_DOM"/>
    <property type="match status" value="1"/>
</dbReference>
<evidence type="ECO:0000259" key="15">
    <source>
        <dbReference type="PROSITE" id="PS50011"/>
    </source>
</evidence>
<evidence type="ECO:0000256" key="5">
    <source>
        <dbReference type="ARBA" id="ARBA00022729"/>
    </source>
</evidence>
<dbReference type="InterPro" id="IPR008271">
    <property type="entry name" value="Ser/Thr_kinase_AS"/>
</dbReference>
<dbReference type="InterPro" id="IPR045874">
    <property type="entry name" value="LRK10/LRL21-25-like"/>
</dbReference>
<dbReference type="GO" id="GO:0030247">
    <property type="term" value="F:polysaccharide binding"/>
    <property type="evidence" value="ECO:0007669"/>
    <property type="project" value="InterPro"/>
</dbReference>
<keyword evidence="4 14" id="KW-0812">Transmembrane</keyword>
<dbReference type="OrthoDB" id="544400at2759"/>
<keyword evidence="11" id="KW-0325">Glycoprotein</keyword>
<evidence type="ECO:0000256" key="6">
    <source>
        <dbReference type="ARBA" id="ARBA00022741"/>
    </source>
</evidence>
<dbReference type="SMART" id="SM00220">
    <property type="entry name" value="S_TKc"/>
    <property type="match status" value="1"/>
</dbReference>
<proteinExistence type="predicted"/>
<dbReference type="Gene3D" id="1.10.510.10">
    <property type="entry name" value="Transferase(Phosphotransferase) domain 1"/>
    <property type="match status" value="1"/>
</dbReference>
<evidence type="ECO:0000256" key="13">
    <source>
        <dbReference type="SAM" id="MobiDB-lite"/>
    </source>
</evidence>
<dbReference type="FunFam" id="1.10.510.10:FF:000590">
    <property type="entry name" value="PR5-like receptor kinase"/>
    <property type="match status" value="1"/>
</dbReference>
<evidence type="ECO:0000256" key="2">
    <source>
        <dbReference type="ARBA" id="ARBA00022527"/>
    </source>
</evidence>
<dbReference type="AlphaFoldDB" id="A0A9Q0GSZ9"/>
<evidence type="ECO:0000313" key="17">
    <source>
        <dbReference type="Proteomes" id="UP001141806"/>
    </source>
</evidence>
<evidence type="ECO:0000256" key="9">
    <source>
        <dbReference type="ARBA" id="ARBA00022989"/>
    </source>
</evidence>
<evidence type="ECO:0000256" key="7">
    <source>
        <dbReference type="ARBA" id="ARBA00022777"/>
    </source>
</evidence>